<reference evidence="2" key="1">
    <citation type="submission" date="2014-09" db="EMBL/GenBank/DDBJ databases">
        <authorList>
            <person name="Magalhaes I.L.F."/>
            <person name="Oliveira U."/>
            <person name="Santos F.R."/>
            <person name="Vidigal T.H.D.A."/>
            <person name="Brescovit A.D."/>
            <person name="Santos A.J."/>
        </authorList>
    </citation>
    <scope>NUCLEOTIDE SEQUENCE</scope>
    <source>
        <tissue evidence="2">Shoot tissue taken approximately 20 cm above the soil surface</tissue>
    </source>
</reference>
<feature type="transmembrane region" description="Helical" evidence="1">
    <location>
        <begin position="9"/>
        <end position="31"/>
    </location>
</feature>
<keyword evidence="1" id="KW-0472">Membrane</keyword>
<evidence type="ECO:0000256" key="1">
    <source>
        <dbReference type="SAM" id="Phobius"/>
    </source>
</evidence>
<reference evidence="2" key="2">
    <citation type="journal article" date="2015" name="Data Brief">
        <title>Shoot transcriptome of the giant reed, Arundo donax.</title>
        <authorList>
            <person name="Barrero R.A."/>
            <person name="Guerrero F.D."/>
            <person name="Moolhuijzen P."/>
            <person name="Goolsby J.A."/>
            <person name="Tidwell J."/>
            <person name="Bellgard S.E."/>
            <person name="Bellgard M.I."/>
        </authorList>
    </citation>
    <scope>NUCLEOTIDE SEQUENCE</scope>
    <source>
        <tissue evidence="2">Shoot tissue taken approximately 20 cm above the soil surface</tissue>
    </source>
</reference>
<protein>
    <submittedName>
        <fullName evidence="2">Uncharacterized protein</fullName>
    </submittedName>
</protein>
<accession>A0A0A8ZI75</accession>
<dbReference type="EMBL" id="GBRH01261450">
    <property type="protein sequence ID" value="JAD36445.1"/>
    <property type="molecule type" value="Transcribed_RNA"/>
</dbReference>
<organism evidence="2">
    <name type="scientific">Arundo donax</name>
    <name type="common">Giant reed</name>
    <name type="synonym">Donax arundinaceus</name>
    <dbReference type="NCBI Taxonomy" id="35708"/>
    <lineage>
        <taxon>Eukaryota</taxon>
        <taxon>Viridiplantae</taxon>
        <taxon>Streptophyta</taxon>
        <taxon>Embryophyta</taxon>
        <taxon>Tracheophyta</taxon>
        <taxon>Spermatophyta</taxon>
        <taxon>Magnoliopsida</taxon>
        <taxon>Liliopsida</taxon>
        <taxon>Poales</taxon>
        <taxon>Poaceae</taxon>
        <taxon>PACMAD clade</taxon>
        <taxon>Arundinoideae</taxon>
        <taxon>Arundineae</taxon>
        <taxon>Arundo</taxon>
    </lineage>
</organism>
<keyword evidence="1" id="KW-1133">Transmembrane helix</keyword>
<evidence type="ECO:0000313" key="2">
    <source>
        <dbReference type="EMBL" id="JAD36445.1"/>
    </source>
</evidence>
<sequence length="34" mass="3893">MWQVLADTVIFYNSVLIMQVLAILSLAYTALPFF</sequence>
<name>A0A0A8ZI75_ARUDO</name>
<dbReference type="AlphaFoldDB" id="A0A0A8ZI75"/>
<proteinExistence type="predicted"/>
<keyword evidence="1" id="KW-0812">Transmembrane</keyword>